<dbReference type="EMBL" id="CAXDID020000568">
    <property type="protein sequence ID" value="CAL6103585.1"/>
    <property type="molecule type" value="Genomic_DNA"/>
</dbReference>
<dbReference type="Gene3D" id="2.40.100.10">
    <property type="entry name" value="Cyclophilin-like"/>
    <property type="match status" value="1"/>
</dbReference>
<accession>A0AA86QUJ3</accession>
<keyword evidence="4" id="KW-0413">Isomerase</keyword>
<evidence type="ECO:0000313" key="5">
    <source>
        <dbReference type="EMBL" id="CAI9968680.1"/>
    </source>
</evidence>
<evidence type="ECO:0000313" key="10">
    <source>
        <dbReference type="EMBL" id="CAL6103585.1"/>
    </source>
</evidence>
<evidence type="ECO:0000259" key="1">
    <source>
        <dbReference type="PROSITE" id="PS50072"/>
    </source>
</evidence>
<organism evidence="4">
    <name type="scientific">Hexamita inflata</name>
    <dbReference type="NCBI Taxonomy" id="28002"/>
    <lineage>
        <taxon>Eukaryota</taxon>
        <taxon>Metamonada</taxon>
        <taxon>Diplomonadida</taxon>
        <taxon>Hexamitidae</taxon>
        <taxon>Hexamitinae</taxon>
        <taxon>Hexamita</taxon>
    </lineage>
</organism>
<dbReference type="AlphaFoldDB" id="A0AA86QUJ3"/>
<evidence type="ECO:0000313" key="9">
    <source>
        <dbReference type="EMBL" id="CAL6084667.1"/>
    </source>
</evidence>
<dbReference type="InterPro" id="IPR029000">
    <property type="entry name" value="Cyclophilin-like_dom_sf"/>
</dbReference>
<feature type="domain" description="PPIase cyclophilin-type" evidence="1">
    <location>
        <begin position="26"/>
        <end position="182"/>
    </location>
</feature>
<protein>
    <submittedName>
        <fullName evidence="4">Peptidyl-prolyl cis-trans isomerase B</fullName>
    </submittedName>
    <submittedName>
        <fullName evidence="7">Peptidyl-prolyl_cis-trans isomerase B</fullName>
    </submittedName>
</protein>
<dbReference type="PROSITE" id="PS50072">
    <property type="entry name" value="CSA_PPIASE_2"/>
    <property type="match status" value="1"/>
</dbReference>
<dbReference type="EMBL" id="CATOUU010000716">
    <property type="protein sequence ID" value="CAI9943479.1"/>
    <property type="molecule type" value="Genomic_DNA"/>
</dbReference>
<dbReference type="EMBL" id="CATOUU010000919">
    <property type="protein sequence ID" value="CAI9959629.1"/>
    <property type="molecule type" value="Genomic_DNA"/>
</dbReference>
<reference evidence="7 12" key="2">
    <citation type="submission" date="2024-07" db="EMBL/GenBank/DDBJ databases">
        <authorList>
            <person name="Akdeniz Z."/>
        </authorList>
    </citation>
    <scope>NUCLEOTIDE SEQUENCE [LARGE SCALE GENOMIC DNA]</scope>
</reference>
<dbReference type="EMBL" id="CATOUU010001053">
    <property type="protein sequence ID" value="CAI9969092.1"/>
    <property type="molecule type" value="Genomic_DNA"/>
</dbReference>
<evidence type="ECO:0000313" key="6">
    <source>
        <dbReference type="EMBL" id="CAI9969092.1"/>
    </source>
</evidence>
<proteinExistence type="predicted"/>
<dbReference type="EMBL" id="CAXDID020000200">
    <property type="protein sequence ID" value="CAL6054075.1"/>
    <property type="molecule type" value="Genomic_DNA"/>
</dbReference>
<evidence type="ECO:0000313" key="8">
    <source>
        <dbReference type="EMBL" id="CAL6054075.1"/>
    </source>
</evidence>
<evidence type="ECO:0000313" key="2">
    <source>
        <dbReference type="EMBL" id="CAI9943479.1"/>
    </source>
</evidence>
<keyword evidence="12" id="KW-1185">Reference proteome</keyword>
<dbReference type="Pfam" id="PF00160">
    <property type="entry name" value="Pro_isomerase"/>
    <property type="match status" value="1"/>
</dbReference>
<dbReference type="InterPro" id="IPR002130">
    <property type="entry name" value="Cyclophilin-type_PPIase_dom"/>
</dbReference>
<dbReference type="GO" id="GO:0003755">
    <property type="term" value="F:peptidyl-prolyl cis-trans isomerase activity"/>
    <property type="evidence" value="ECO:0007669"/>
    <property type="project" value="InterPro"/>
</dbReference>
<comment type="caution">
    <text evidence="4">The sequence shown here is derived from an EMBL/GenBank/DDBJ whole genome shotgun (WGS) entry which is preliminary data.</text>
</comment>
<dbReference type="EMBL" id="CATOUU010001045">
    <property type="protein sequence ID" value="CAI9968680.1"/>
    <property type="molecule type" value="Genomic_DNA"/>
</dbReference>
<evidence type="ECO:0000313" key="3">
    <source>
        <dbReference type="EMBL" id="CAI9957949.1"/>
    </source>
</evidence>
<dbReference type="EMBL" id="CAXDID020000150">
    <property type="protein sequence ID" value="CAL6041378.1"/>
    <property type="molecule type" value="Genomic_DNA"/>
</dbReference>
<evidence type="ECO:0000313" key="11">
    <source>
        <dbReference type="EMBL" id="CAL6105395.1"/>
    </source>
</evidence>
<dbReference type="Proteomes" id="UP001642409">
    <property type="component" value="Unassembled WGS sequence"/>
</dbReference>
<evidence type="ECO:0000313" key="4">
    <source>
        <dbReference type="EMBL" id="CAI9959629.1"/>
    </source>
</evidence>
<dbReference type="SUPFAM" id="SSF50891">
    <property type="entry name" value="Cyclophilin-like"/>
    <property type="match status" value="1"/>
</dbReference>
<sequence>MSDIQVRHQVTGVATLKLKYGTSERKISIGLFGQLAPVQAQAFRQLCQSQAMMKRQNSNVPLQSASKSLRGATIYKYNPDFGFWFGDVQNIIETPVKSEQAKLDHFQYCLTSFGSDANVLSNVFVLVSAQKVEYLNEKHVVFGQLMDSESVQVAEELKKFVVVEGCDRVSENSEVLITEVQFEEK</sequence>
<evidence type="ECO:0000313" key="7">
    <source>
        <dbReference type="EMBL" id="CAL6041378.1"/>
    </source>
</evidence>
<name>A0AA86QUJ3_9EUKA</name>
<reference evidence="4" key="1">
    <citation type="submission" date="2023-06" db="EMBL/GenBank/DDBJ databases">
        <authorList>
            <person name="Kurt Z."/>
        </authorList>
    </citation>
    <scope>NUCLEOTIDE SEQUENCE</scope>
</reference>
<evidence type="ECO:0000313" key="12">
    <source>
        <dbReference type="Proteomes" id="UP001642409"/>
    </source>
</evidence>
<dbReference type="EMBL" id="CAXDID020000595">
    <property type="protein sequence ID" value="CAL6105395.1"/>
    <property type="molecule type" value="Genomic_DNA"/>
</dbReference>
<dbReference type="EMBL" id="CAXDID020000380">
    <property type="protein sequence ID" value="CAL6084667.1"/>
    <property type="molecule type" value="Genomic_DNA"/>
</dbReference>
<dbReference type="EMBL" id="CATOUU010000896">
    <property type="protein sequence ID" value="CAI9957949.1"/>
    <property type="molecule type" value="Genomic_DNA"/>
</dbReference>
<gene>
    <name evidence="2" type="ORF">HINF_LOCUS31124</name>
    <name evidence="7" type="ORF">HINF_LOCUS39031</name>
    <name evidence="3" type="ORF">HINF_LOCUS45594</name>
    <name evidence="8" type="ORF">HINF_LOCUS45894</name>
    <name evidence="4" type="ORF">HINF_LOCUS47274</name>
    <name evidence="5" type="ORF">HINF_LOCUS56325</name>
    <name evidence="6" type="ORF">HINF_LOCUS56737</name>
    <name evidence="9" type="ORF">HINF_LOCUS62316</name>
    <name evidence="10" type="ORF">HINF_LOCUS72215</name>
    <name evidence="11" type="ORF">HINF_LOCUS73243</name>
</gene>